<feature type="domain" description="TonB-dependent receptor plug" evidence="15">
    <location>
        <begin position="55"/>
        <end position="167"/>
    </location>
</feature>
<dbReference type="InterPro" id="IPR037066">
    <property type="entry name" value="Plug_dom_sf"/>
</dbReference>
<dbReference type="Gene3D" id="2.40.170.20">
    <property type="entry name" value="TonB-dependent receptor, beta-barrel domain"/>
    <property type="match status" value="1"/>
</dbReference>
<dbReference type="NCBIfam" id="TIGR01786">
    <property type="entry name" value="TonB-hemlactrns"/>
    <property type="match status" value="1"/>
</dbReference>
<dbReference type="Pfam" id="PF00593">
    <property type="entry name" value="TonB_dep_Rec_b-barrel"/>
    <property type="match status" value="1"/>
</dbReference>
<dbReference type="GO" id="GO:0044718">
    <property type="term" value="P:siderophore transmembrane transport"/>
    <property type="evidence" value="ECO:0007669"/>
    <property type="project" value="TreeGrafter"/>
</dbReference>
<keyword evidence="5 11" id="KW-0812">Transmembrane</keyword>
<evidence type="ECO:0000256" key="5">
    <source>
        <dbReference type="ARBA" id="ARBA00022692"/>
    </source>
</evidence>
<proteinExistence type="inferred from homology"/>
<dbReference type="Proteomes" id="UP000280507">
    <property type="component" value="Unassembled WGS sequence"/>
</dbReference>
<evidence type="ECO:0000256" key="12">
    <source>
        <dbReference type="RuleBase" id="RU003357"/>
    </source>
</evidence>
<evidence type="ECO:0000259" key="14">
    <source>
        <dbReference type="Pfam" id="PF00593"/>
    </source>
</evidence>
<keyword evidence="10 11" id="KW-0998">Cell outer membrane</keyword>
<evidence type="ECO:0000256" key="10">
    <source>
        <dbReference type="ARBA" id="ARBA00023237"/>
    </source>
</evidence>
<dbReference type="PANTHER" id="PTHR30069:SF29">
    <property type="entry name" value="HEMOGLOBIN AND HEMOGLOBIN-HAPTOGLOBIN-BINDING PROTEIN 1-RELATED"/>
    <property type="match status" value="1"/>
</dbReference>
<feature type="signal peptide" evidence="13">
    <location>
        <begin position="1"/>
        <end position="29"/>
    </location>
</feature>
<dbReference type="InterPro" id="IPR000531">
    <property type="entry name" value="Beta-barrel_TonB"/>
</dbReference>
<dbReference type="PANTHER" id="PTHR30069">
    <property type="entry name" value="TONB-DEPENDENT OUTER MEMBRANE RECEPTOR"/>
    <property type="match status" value="1"/>
</dbReference>
<comment type="similarity">
    <text evidence="2">Belongs to the TonB-dependent receptor family. Hemoglobin/haptoglobin binding protein subfamily.</text>
</comment>
<keyword evidence="6 13" id="KW-0732">Signal</keyword>
<evidence type="ECO:0000256" key="9">
    <source>
        <dbReference type="ARBA" id="ARBA00023170"/>
    </source>
</evidence>
<keyword evidence="7 12" id="KW-0798">TonB box</keyword>
<keyword evidence="8 11" id="KW-0472">Membrane</keyword>
<reference evidence="16 17" key="1">
    <citation type="journal article" date="2012" name="Int. J. Syst. Evol. Microbiol.">
        <title>Marinomonas hwangdonensis sp. nov., isolated from seawater.</title>
        <authorList>
            <person name="Jung Y.T."/>
            <person name="Oh T.K."/>
            <person name="Yoon J.H."/>
        </authorList>
    </citation>
    <scope>NUCLEOTIDE SEQUENCE [LARGE SCALE GENOMIC DNA]</scope>
    <source>
        <strain evidence="16 17">HDW-15</strain>
    </source>
</reference>
<evidence type="ECO:0000259" key="15">
    <source>
        <dbReference type="Pfam" id="PF07715"/>
    </source>
</evidence>
<evidence type="ECO:0000256" key="2">
    <source>
        <dbReference type="ARBA" id="ARBA00008143"/>
    </source>
</evidence>
<organism evidence="16 17">
    <name type="scientific">Marinomonas hwangdonensis</name>
    <dbReference type="NCBI Taxonomy" id="1053647"/>
    <lineage>
        <taxon>Bacteria</taxon>
        <taxon>Pseudomonadati</taxon>
        <taxon>Pseudomonadota</taxon>
        <taxon>Gammaproteobacteria</taxon>
        <taxon>Oceanospirillales</taxon>
        <taxon>Oceanospirillaceae</taxon>
        <taxon>Marinomonas</taxon>
    </lineage>
</organism>
<dbReference type="PROSITE" id="PS52016">
    <property type="entry name" value="TONB_DEPENDENT_REC_3"/>
    <property type="match status" value="1"/>
</dbReference>
<keyword evidence="4 11" id="KW-1134">Transmembrane beta strand</keyword>
<evidence type="ECO:0000256" key="6">
    <source>
        <dbReference type="ARBA" id="ARBA00022729"/>
    </source>
</evidence>
<feature type="domain" description="TonB-dependent receptor-like beta-barrel" evidence="14">
    <location>
        <begin position="240"/>
        <end position="684"/>
    </location>
</feature>
<dbReference type="SUPFAM" id="SSF56935">
    <property type="entry name" value="Porins"/>
    <property type="match status" value="1"/>
</dbReference>
<dbReference type="GO" id="GO:0015344">
    <property type="term" value="F:siderophore uptake transmembrane transporter activity"/>
    <property type="evidence" value="ECO:0007669"/>
    <property type="project" value="TreeGrafter"/>
</dbReference>
<dbReference type="GO" id="GO:0009279">
    <property type="term" value="C:cell outer membrane"/>
    <property type="evidence" value="ECO:0007669"/>
    <property type="project" value="UniProtKB-SubCell"/>
</dbReference>
<evidence type="ECO:0000256" key="8">
    <source>
        <dbReference type="ARBA" id="ARBA00023136"/>
    </source>
</evidence>
<name>A0A3M8Q601_9GAMM</name>
<keyword evidence="9 16" id="KW-0675">Receptor</keyword>
<evidence type="ECO:0000313" key="16">
    <source>
        <dbReference type="EMBL" id="RNF50544.1"/>
    </source>
</evidence>
<evidence type="ECO:0000256" key="1">
    <source>
        <dbReference type="ARBA" id="ARBA00004571"/>
    </source>
</evidence>
<gene>
    <name evidence="16" type="ORF">EBI00_10255</name>
</gene>
<dbReference type="CDD" id="cd01347">
    <property type="entry name" value="ligand_gated_channel"/>
    <property type="match status" value="1"/>
</dbReference>
<sequence length="723" mass="79942">MRSNMTKTALPTSLSFLALSIMAASPAFSADSLIQDTQLNTIMIEASYVAEPSSKAGSSVSQVDSDTLAATLTRNLDDLVRYEPGVEASRDSRSSISGINIRGLEGDRIKISIDGVPQADSYAPPASRGQIAYLGAGRNTLDTDSLESATIIKGGDIVEGSGGLGGVVKYQTKEPSRFLAPEVNDTSASLKMGYKSASDEFHQTITAANRTGKVESLLLYTHRDGHENKNHKGDAGEDRSFGATRGSVDPFNTGSDNLLAKVQAQLNDHNRVGMVGEYFHSNTKATLYSESTATEQRGLEDQSIRRRVGLFHENTQANTLYDRLMWQWDYQNTKTTNKTHISTNNRLVDRFYDEDIISVKADLMKQINAHHIRYGVNYDVKSLENLNKNRVSGTTTVSRFAPLADADIFGLYLEDHWSVTDKLTLIPAIRYDNYQYTTKGDEYIDSWGDNKNEAITAQLAADFAINDTYTLFGKAGSGFRAPNLNELYYYFENSVGGNGYRIKPNPNLKPEESLFVEAGVRAENRLGAAELVAFYNDYRRFIEQVSLGSSAAYRRGEFTNSNIDQVVIKGVEFKGSLHLSKSFEALREGWTLNGAIAYAEGDNLEDNEPLDSISPMSAVLGLGYDAPSEQWGGKLNLTWAASKKAEDITNSKQWLATSDYQLVDLTAYYKPSENLQFNVGLFNLTDEKYSNWNDVRNIAVNNTNLDRYTRAGRNFGIDATLSF</sequence>
<comment type="subcellular location">
    <subcellularLocation>
        <location evidence="1 11">Cell outer membrane</location>
        <topology evidence="1 11">Multi-pass membrane protein</topology>
    </subcellularLocation>
</comment>
<comment type="caution">
    <text evidence="16">The sequence shown here is derived from an EMBL/GenBank/DDBJ whole genome shotgun (WGS) entry which is preliminary data.</text>
</comment>
<keyword evidence="3 11" id="KW-0813">Transport</keyword>
<evidence type="ECO:0000313" key="17">
    <source>
        <dbReference type="Proteomes" id="UP000280507"/>
    </source>
</evidence>
<evidence type="ECO:0000256" key="4">
    <source>
        <dbReference type="ARBA" id="ARBA00022452"/>
    </source>
</evidence>
<protein>
    <submittedName>
        <fullName evidence="16">TonB-dependent hemoglobin/transferrin/lactoferrin family receptor</fullName>
    </submittedName>
</protein>
<accession>A0A3M8Q601</accession>
<evidence type="ECO:0000256" key="3">
    <source>
        <dbReference type="ARBA" id="ARBA00022448"/>
    </source>
</evidence>
<dbReference type="InterPro" id="IPR010949">
    <property type="entry name" value="TonB_Hb/transfer/lactofer_rcpt"/>
</dbReference>
<dbReference type="Pfam" id="PF07715">
    <property type="entry name" value="Plug"/>
    <property type="match status" value="1"/>
</dbReference>
<evidence type="ECO:0000256" key="11">
    <source>
        <dbReference type="PROSITE-ProRule" id="PRU01360"/>
    </source>
</evidence>
<evidence type="ECO:0000256" key="13">
    <source>
        <dbReference type="SAM" id="SignalP"/>
    </source>
</evidence>
<evidence type="ECO:0000256" key="7">
    <source>
        <dbReference type="ARBA" id="ARBA00023077"/>
    </source>
</evidence>
<dbReference type="InterPro" id="IPR039426">
    <property type="entry name" value="TonB-dep_rcpt-like"/>
</dbReference>
<dbReference type="AlphaFoldDB" id="A0A3M8Q601"/>
<dbReference type="InterPro" id="IPR036942">
    <property type="entry name" value="Beta-barrel_TonB_sf"/>
</dbReference>
<keyword evidence="17" id="KW-1185">Reference proteome</keyword>
<dbReference type="InterPro" id="IPR012910">
    <property type="entry name" value="Plug_dom"/>
</dbReference>
<dbReference type="EMBL" id="RIZG01000005">
    <property type="protein sequence ID" value="RNF50544.1"/>
    <property type="molecule type" value="Genomic_DNA"/>
</dbReference>
<feature type="chain" id="PRO_5018225027" evidence="13">
    <location>
        <begin position="30"/>
        <end position="723"/>
    </location>
</feature>
<dbReference type="Gene3D" id="2.170.130.10">
    <property type="entry name" value="TonB-dependent receptor, plug domain"/>
    <property type="match status" value="1"/>
</dbReference>